<keyword evidence="3" id="KW-1185">Reference proteome</keyword>
<dbReference type="Pfam" id="PF00266">
    <property type="entry name" value="Aminotran_5"/>
    <property type="match status" value="1"/>
</dbReference>
<dbReference type="SUPFAM" id="SSF53383">
    <property type="entry name" value="PLP-dependent transferases"/>
    <property type="match status" value="1"/>
</dbReference>
<sequence length="373" mass="39501">MTDIDTFLRGFGEESGYLDYGRVGPLSAVVQEELRLQVDLLSRARYGVVDTFLGQDERMRTAVAGLVGCSPENIVSQPNTGMGLMHTMFSMTGGLLLSAGDFPSLTVAATRAAESMQVLTPTWLETDHGRVTPHTIKQQLTPAITAVAVSLVDTRTGYLADLDGIRQVIGDRLLIVDAIQGFGVVDAPLEVADVIASGGQKWVRAGWGTGFLALSDRALDHLEPVVSGYTGTDESEPWDAVPPPSKSARAYSVANPDFSAEARLAAALEEISAVGVAEVAAAVGDRVSETLDLADEFGISVASPRAAHERAGIVILDPPDDQVALLVASLHNHGVSTTLRQNRIRLSVHAGTTSETLGMLRDSFVSFSTAIAY</sequence>
<dbReference type="STRING" id="995034.SAMN05216219_2866"/>
<gene>
    <name evidence="2" type="ORF">SAMN05216219_2866</name>
</gene>
<dbReference type="Proteomes" id="UP000198867">
    <property type="component" value="Unassembled WGS sequence"/>
</dbReference>
<dbReference type="EMBL" id="FOVM01000009">
    <property type="protein sequence ID" value="SFN97746.1"/>
    <property type="molecule type" value="Genomic_DNA"/>
</dbReference>
<dbReference type="GO" id="GO:0016829">
    <property type="term" value="F:lyase activity"/>
    <property type="evidence" value="ECO:0007669"/>
    <property type="project" value="UniProtKB-KW"/>
</dbReference>
<dbReference type="Gene3D" id="3.90.1150.10">
    <property type="entry name" value="Aspartate Aminotransferase, domain 1"/>
    <property type="match status" value="1"/>
</dbReference>
<dbReference type="AlphaFoldDB" id="A0A1I5DF28"/>
<accession>A0A1I5DF28</accession>
<proteinExistence type="predicted"/>
<dbReference type="InterPro" id="IPR015421">
    <property type="entry name" value="PyrdxlP-dep_Trfase_major"/>
</dbReference>
<protein>
    <submittedName>
        <fullName evidence="2">Selenocysteine lyase/Cysteine desulfurase</fullName>
    </submittedName>
</protein>
<organism evidence="2 3">
    <name type="scientific">Mycetocola miduiensis</name>
    <dbReference type="NCBI Taxonomy" id="995034"/>
    <lineage>
        <taxon>Bacteria</taxon>
        <taxon>Bacillati</taxon>
        <taxon>Actinomycetota</taxon>
        <taxon>Actinomycetes</taxon>
        <taxon>Micrococcales</taxon>
        <taxon>Microbacteriaceae</taxon>
        <taxon>Mycetocola</taxon>
    </lineage>
</organism>
<keyword evidence="2" id="KW-0456">Lyase</keyword>
<reference evidence="3" key="1">
    <citation type="submission" date="2016-10" db="EMBL/GenBank/DDBJ databases">
        <authorList>
            <person name="Varghese N."/>
            <person name="Submissions S."/>
        </authorList>
    </citation>
    <scope>NUCLEOTIDE SEQUENCE [LARGE SCALE GENOMIC DNA]</scope>
    <source>
        <strain evidence="3">CGMCC 1.11101</strain>
    </source>
</reference>
<feature type="domain" description="Aminotransferase class V" evidence="1">
    <location>
        <begin position="57"/>
        <end position="335"/>
    </location>
</feature>
<evidence type="ECO:0000259" key="1">
    <source>
        <dbReference type="Pfam" id="PF00266"/>
    </source>
</evidence>
<evidence type="ECO:0000313" key="3">
    <source>
        <dbReference type="Proteomes" id="UP000198867"/>
    </source>
</evidence>
<evidence type="ECO:0000313" key="2">
    <source>
        <dbReference type="EMBL" id="SFN97746.1"/>
    </source>
</evidence>
<dbReference type="OrthoDB" id="4743071at2"/>
<name>A0A1I5DF28_9MICO</name>
<dbReference type="RefSeq" id="WP_090712635.1">
    <property type="nucleotide sequence ID" value="NZ_FOVM01000009.1"/>
</dbReference>
<dbReference type="InterPro" id="IPR015424">
    <property type="entry name" value="PyrdxlP-dep_Trfase"/>
</dbReference>
<dbReference type="Gene3D" id="3.40.640.10">
    <property type="entry name" value="Type I PLP-dependent aspartate aminotransferase-like (Major domain)"/>
    <property type="match status" value="1"/>
</dbReference>
<dbReference type="InterPro" id="IPR000192">
    <property type="entry name" value="Aminotrans_V_dom"/>
</dbReference>
<dbReference type="InterPro" id="IPR015422">
    <property type="entry name" value="PyrdxlP-dep_Trfase_small"/>
</dbReference>